<accession>A0ABR7QXJ4</accession>
<protein>
    <submittedName>
        <fullName evidence="3">Siderophore-interacting protein</fullName>
    </submittedName>
</protein>
<dbReference type="Pfam" id="PF08021">
    <property type="entry name" value="FAD_binding_9"/>
    <property type="match status" value="1"/>
</dbReference>
<evidence type="ECO:0000313" key="4">
    <source>
        <dbReference type="Proteomes" id="UP000651208"/>
    </source>
</evidence>
<evidence type="ECO:0000313" key="3">
    <source>
        <dbReference type="EMBL" id="MBC9130941.1"/>
    </source>
</evidence>
<dbReference type="InterPro" id="IPR017938">
    <property type="entry name" value="Riboflavin_synthase-like_b-brl"/>
</dbReference>
<keyword evidence="4" id="KW-1185">Reference proteome</keyword>
<dbReference type="Pfam" id="PF04954">
    <property type="entry name" value="SIP"/>
    <property type="match status" value="1"/>
</dbReference>
<dbReference type="SUPFAM" id="SSF63380">
    <property type="entry name" value="Riboflavin synthase domain-like"/>
    <property type="match status" value="1"/>
</dbReference>
<dbReference type="InterPro" id="IPR007037">
    <property type="entry name" value="SIP_rossman_dom"/>
</dbReference>
<dbReference type="RefSeq" id="WP_187755382.1">
    <property type="nucleotide sequence ID" value="NZ_JABURY010000015.1"/>
</dbReference>
<dbReference type="InterPro" id="IPR039261">
    <property type="entry name" value="FNR_nucleotide-bd"/>
</dbReference>
<dbReference type="Gene3D" id="2.40.30.10">
    <property type="entry name" value="Translation factors"/>
    <property type="match status" value="1"/>
</dbReference>
<organism evidence="3 4">
    <name type="scientific">Frischella japonica</name>
    <dbReference type="NCBI Taxonomy" id="2741544"/>
    <lineage>
        <taxon>Bacteria</taxon>
        <taxon>Pseudomonadati</taxon>
        <taxon>Pseudomonadota</taxon>
        <taxon>Gammaproteobacteria</taxon>
        <taxon>Orbales</taxon>
        <taxon>Orbaceae</taxon>
        <taxon>Frischella</taxon>
    </lineage>
</organism>
<dbReference type="PROSITE" id="PS51384">
    <property type="entry name" value="FAD_FR"/>
    <property type="match status" value="1"/>
</dbReference>
<evidence type="ECO:0000259" key="2">
    <source>
        <dbReference type="PROSITE" id="PS51384"/>
    </source>
</evidence>
<proteinExistence type="inferred from homology"/>
<dbReference type="InterPro" id="IPR017927">
    <property type="entry name" value="FAD-bd_FR_type"/>
</dbReference>
<comment type="similarity">
    <text evidence="1">Belongs to the SIP oxidoreductase family.</text>
</comment>
<name>A0ABR7QXJ4_9GAMM</name>
<reference evidence="3 4" key="1">
    <citation type="submission" date="2020-06" db="EMBL/GenBank/DDBJ databases">
        <title>Frischella cerana isolated from Apis cerana gut homogenate.</title>
        <authorList>
            <person name="Wolter L.A."/>
            <person name="Suenami S."/>
            <person name="Miyazaki R."/>
        </authorList>
    </citation>
    <scope>NUCLEOTIDE SEQUENCE [LARGE SCALE GENOMIC DNA]</scope>
    <source>
        <strain evidence="3 4">Ac13</strain>
    </source>
</reference>
<dbReference type="EMBL" id="JABURY010000015">
    <property type="protein sequence ID" value="MBC9130941.1"/>
    <property type="molecule type" value="Genomic_DNA"/>
</dbReference>
<dbReference type="Proteomes" id="UP000651208">
    <property type="component" value="Unassembled WGS sequence"/>
</dbReference>
<gene>
    <name evidence="3" type="ORF">FcAc13_06410</name>
</gene>
<dbReference type="PANTHER" id="PTHR30157">
    <property type="entry name" value="FERRIC REDUCTASE, NADPH-DEPENDENT"/>
    <property type="match status" value="1"/>
</dbReference>
<comment type="caution">
    <text evidence="3">The sequence shown here is derived from an EMBL/GenBank/DDBJ whole genome shotgun (WGS) entry which is preliminary data.</text>
</comment>
<dbReference type="Gene3D" id="3.40.50.80">
    <property type="entry name" value="Nucleotide-binding domain of ferredoxin-NADP reductase (FNR) module"/>
    <property type="match status" value="1"/>
</dbReference>
<dbReference type="PANTHER" id="PTHR30157:SF0">
    <property type="entry name" value="NADPH-DEPENDENT FERRIC-CHELATE REDUCTASE"/>
    <property type="match status" value="1"/>
</dbReference>
<dbReference type="CDD" id="cd06193">
    <property type="entry name" value="siderophore_interacting"/>
    <property type="match status" value="1"/>
</dbReference>
<evidence type="ECO:0000256" key="1">
    <source>
        <dbReference type="ARBA" id="ARBA00035644"/>
    </source>
</evidence>
<feature type="domain" description="FAD-binding FR-type" evidence="2">
    <location>
        <begin position="12"/>
        <end position="137"/>
    </location>
</feature>
<dbReference type="InterPro" id="IPR039374">
    <property type="entry name" value="SIP_fam"/>
</dbReference>
<sequence>MKNKESTHKRVILNGLLTVINTKRLSSNIIEIIFKSAKAFTLDPLWLGPHLKLLFPDSNGDLCFPSVNDENKVILQAGILEKARTYSIRHYDPINQLITVNFVVHEQGLASTWAQSAKEGDVIGLIGLGAKTNFDERKVFILLGDIAAMPAICYSLEQAPSSQRMLAIIEVKNESDIQPMQLSSSKQVTWLVKQGAESKLSQAITQLAIHHDEDIIIWGGMEAALAQQLRHNLCDCFTHLSKDAIHLISYWRIGFAEGQFKHRN</sequence>
<dbReference type="InterPro" id="IPR013113">
    <property type="entry name" value="SIP_FAD-bd"/>
</dbReference>